<evidence type="ECO:0000313" key="3">
    <source>
        <dbReference type="EMBL" id="GEC95893.1"/>
    </source>
</evidence>
<gene>
    <name evidence="3" type="ORF">ZRA01_19660</name>
</gene>
<dbReference type="InterPro" id="IPR014861">
    <property type="entry name" value="CNP1-like_dom"/>
</dbReference>
<proteinExistence type="predicted"/>
<evidence type="ECO:0000256" key="1">
    <source>
        <dbReference type="SAM" id="SignalP"/>
    </source>
</evidence>
<dbReference type="Pfam" id="PF08750">
    <property type="entry name" value="CNP1"/>
    <property type="match status" value="1"/>
</dbReference>
<dbReference type="OrthoDB" id="7066954at2"/>
<keyword evidence="1" id="KW-0732">Signal</keyword>
<name>A0A4Y4CXA5_ZOORA</name>
<dbReference type="EMBL" id="BJNV01000030">
    <property type="protein sequence ID" value="GEC95893.1"/>
    <property type="molecule type" value="Genomic_DNA"/>
</dbReference>
<reference evidence="3 4" key="1">
    <citation type="submission" date="2019-06" db="EMBL/GenBank/DDBJ databases">
        <title>Whole genome shotgun sequence of Zoogloea ramigera NBRC 15342.</title>
        <authorList>
            <person name="Hosoyama A."/>
            <person name="Uohara A."/>
            <person name="Ohji S."/>
            <person name="Ichikawa N."/>
        </authorList>
    </citation>
    <scope>NUCLEOTIDE SEQUENCE [LARGE SCALE GENOMIC DNA]</scope>
    <source>
        <strain evidence="3 4">NBRC 15342</strain>
    </source>
</reference>
<protein>
    <recommendedName>
        <fullName evidence="2">CNP1-like uncharacterized domain-containing protein</fullName>
    </recommendedName>
</protein>
<evidence type="ECO:0000259" key="2">
    <source>
        <dbReference type="Pfam" id="PF08750"/>
    </source>
</evidence>
<evidence type="ECO:0000313" key="4">
    <source>
        <dbReference type="Proteomes" id="UP000318422"/>
    </source>
</evidence>
<dbReference type="Proteomes" id="UP000318422">
    <property type="component" value="Unassembled WGS sequence"/>
</dbReference>
<dbReference type="AlphaFoldDB" id="A0A4Y4CXA5"/>
<feature type="chain" id="PRO_5021436983" description="CNP1-like uncharacterized domain-containing protein" evidence="1">
    <location>
        <begin position="28"/>
        <end position="175"/>
    </location>
</feature>
<dbReference type="RefSeq" id="WP_141351694.1">
    <property type="nucleotide sequence ID" value="NZ_BJNV01000030.1"/>
</dbReference>
<feature type="domain" description="CNP1-like uncharacterised" evidence="2">
    <location>
        <begin position="38"/>
        <end position="166"/>
    </location>
</feature>
<accession>A0A4Y4CXA5</accession>
<comment type="caution">
    <text evidence="3">The sequence shown here is derived from an EMBL/GenBank/DDBJ whole genome shotgun (WGS) entry which is preliminary data.</text>
</comment>
<organism evidence="3 4">
    <name type="scientific">Zoogloea ramigera</name>
    <dbReference type="NCBI Taxonomy" id="350"/>
    <lineage>
        <taxon>Bacteria</taxon>
        <taxon>Pseudomonadati</taxon>
        <taxon>Pseudomonadota</taxon>
        <taxon>Betaproteobacteria</taxon>
        <taxon>Rhodocyclales</taxon>
        <taxon>Zoogloeaceae</taxon>
        <taxon>Zoogloea</taxon>
    </lineage>
</organism>
<keyword evidence="4" id="KW-1185">Reference proteome</keyword>
<feature type="signal peptide" evidence="1">
    <location>
        <begin position="1"/>
        <end position="27"/>
    </location>
</feature>
<sequence length="175" mass="19175">MYKFFCRLGAGGLVALALGFAALPASAQRTALFEESTAAEWKEAEVRLPAYPSSADLIPLDVRSPTRTQFFIDVRSLSLAEDGVVRYTLVVRGAGGAENVSFEGIRCATAERKLYALGRSGEWVPSRSDAWHWIADNALNRHHAVLAKEYFCPPGAVRPSLPEILDLLRRDAGVR</sequence>